<gene>
    <name evidence="1" type="ORF">HNR75_000302</name>
</gene>
<dbReference type="EC" id="3.1.3.23" evidence="1"/>
<name>A0A841G9Y1_9GAMM</name>
<sequence length="216" mass="24199">MQAKCFLFDLDGTLIDSLPASERVWTQWAHEHNVLVNDVLNYIHGRQAVESLRHFMQGCTENEVQLALLDLERRECNETHDIAEIDGAINFLNELNRHKTPWAIVTSGTPKLARARHQAAKLPMPSLFITAEHIKNSKPHPEAYLLAANTLGFKPEECIVVEDALAGIQSGVAAGCQVIAVNHKYKNDTSVKLHITSYHQIALNFLENDMITVSLK</sequence>
<dbReference type="EMBL" id="JACHGR010000001">
    <property type="protein sequence ID" value="MBB6054437.1"/>
    <property type="molecule type" value="Genomic_DNA"/>
</dbReference>
<dbReference type="SFLD" id="SFLDG01129">
    <property type="entry name" value="C1.5:_HAD__Beta-PGM__Phosphata"/>
    <property type="match status" value="1"/>
</dbReference>
<dbReference type="SFLD" id="SFLDG01135">
    <property type="entry name" value="C1.5.6:_HAD__Beta-PGM__Phospha"/>
    <property type="match status" value="1"/>
</dbReference>
<reference evidence="1 2" key="1">
    <citation type="submission" date="2020-08" db="EMBL/GenBank/DDBJ databases">
        <title>Genomic Encyclopedia of Type Strains, Phase IV (KMG-IV): sequencing the most valuable type-strain genomes for metagenomic binning, comparative biology and taxonomic classification.</title>
        <authorList>
            <person name="Goeker M."/>
        </authorList>
    </citation>
    <scope>NUCLEOTIDE SEQUENCE [LARGE SCALE GENOMIC DNA]</scope>
    <source>
        <strain evidence="1 2">DSM 22975</strain>
    </source>
</reference>
<dbReference type="Gene3D" id="3.40.50.1000">
    <property type="entry name" value="HAD superfamily/HAD-like"/>
    <property type="match status" value="1"/>
</dbReference>
<proteinExistence type="predicted"/>
<keyword evidence="1" id="KW-0378">Hydrolase</keyword>
<dbReference type="GO" id="GO:0050308">
    <property type="term" value="F:sugar-phosphatase activity"/>
    <property type="evidence" value="ECO:0007669"/>
    <property type="project" value="UniProtKB-EC"/>
</dbReference>
<dbReference type="GO" id="GO:0043136">
    <property type="term" value="F:sn-glycerol 3-phosphatase activity"/>
    <property type="evidence" value="ECO:0007669"/>
    <property type="project" value="TreeGrafter"/>
</dbReference>
<dbReference type="RefSeq" id="WP_188025247.1">
    <property type="nucleotide sequence ID" value="NZ_JACHGR010000001.1"/>
</dbReference>
<dbReference type="Gene3D" id="1.10.150.240">
    <property type="entry name" value="Putative phosphatase, domain 2"/>
    <property type="match status" value="1"/>
</dbReference>
<keyword evidence="2" id="KW-1185">Reference proteome</keyword>
<dbReference type="InterPro" id="IPR051806">
    <property type="entry name" value="HAD-like_SPP"/>
</dbReference>
<dbReference type="PANTHER" id="PTHR43481">
    <property type="entry name" value="FRUCTOSE-1-PHOSPHATE PHOSPHATASE"/>
    <property type="match status" value="1"/>
</dbReference>
<dbReference type="InterPro" id="IPR006439">
    <property type="entry name" value="HAD-SF_hydro_IA"/>
</dbReference>
<accession>A0A841G9Y1</accession>
<dbReference type="InterPro" id="IPR036412">
    <property type="entry name" value="HAD-like_sf"/>
</dbReference>
<dbReference type="InterPro" id="IPR023214">
    <property type="entry name" value="HAD_sf"/>
</dbReference>
<dbReference type="PANTHER" id="PTHR43481:SF4">
    <property type="entry name" value="GLYCEROL-1-PHOSPHATE PHOSPHOHYDROLASE 1-RELATED"/>
    <property type="match status" value="1"/>
</dbReference>
<evidence type="ECO:0000313" key="1">
    <source>
        <dbReference type="EMBL" id="MBB6054437.1"/>
    </source>
</evidence>
<organism evidence="1 2">
    <name type="scientific">Tolumonas osonensis</name>
    <dbReference type="NCBI Taxonomy" id="675874"/>
    <lineage>
        <taxon>Bacteria</taxon>
        <taxon>Pseudomonadati</taxon>
        <taxon>Pseudomonadota</taxon>
        <taxon>Gammaproteobacteria</taxon>
        <taxon>Aeromonadales</taxon>
        <taxon>Aeromonadaceae</taxon>
        <taxon>Tolumonas</taxon>
    </lineage>
</organism>
<dbReference type="CDD" id="cd07527">
    <property type="entry name" value="HAD_ScGPP-like"/>
    <property type="match status" value="1"/>
</dbReference>
<dbReference type="SUPFAM" id="SSF56784">
    <property type="entry name" value="HAD-like"/>
    <property type="match status" value="1"/>
</dbReference>
<protein>
    <submittedName>
        <fullName evidence="1">Sugar-phosphatase</fullName>
        <ecNumber evidence="1">3.1.3.23</ecNumber>
    </submittedName>
</protein>
<dbReference type="AlphaFoldDB" id="A0A841G9Y1"/>
<evidence type="ECO:0000313" key="2">
    <source>
        <dbReference type="Proteomes" id="UP000585721"/>
    </source>
</evidence>
<dbReference type="Proteomes" id="UP000585721">
    <property type="component" value="Unassembled WGS sequence"/>
</dbReference>
<dbReference type="SFLD" id="SFLDS00003">
    <property type="entry name" value="Haloacid_Dehalogenase"/>
    <property type="match status" value="1"/>
</dbReference>
<dbReference type="InterPro" id="IPR023198">
    <property type="entry name" value="PGP-like_dom2"/>
</dbReference>
<dbReference type="Pfam" id="PF00702">
    <property type="entry name" value="Hydrolase"/>
    <property type="match status" value="1"/>
</dbReference>
<dbReference type="NCBIfam" id="TIGR01509">
    <property type="entry name" value="HAD-SF-IA-v3"/>
    <property type="match status" value="1"/>
</dbReference>
<comment type="caution">
    <text evidence="1">The sequence shown here is derived from an EMBL/GenBank/DDBJ whole genome shotgun (WGS) entry which is preliminary data.</text>
</comment>
<dbReference type="PRINTS" id="PR00413">
    <property type="entry name" value="HADHALOGNASE"/>
</dbReference>